<dbReference type="GO" id="GO:0003700">
    <property type="term" value="F:DNA-binding transcription factor activity"/>
    <property type="evidence" value="ECO:0007669"/>
    <property type="project" value="TreeGrafter"/>
</dbReference>
<evidence type="ECO:0000313" key="4">
    <source>
        <dbReference type="Proteomes" id="UP000001306"/>
    </source>
</evidence>
<accession>Q6AFF2</accession>
<organism evidence="3 4">
    <name type="scientific">Leifsonia xyli subsp. xyli (strain CTCB07)</name>
    <dbReference type="NCBI Taxonomy" id="281090"/>
    <lineage>
        <taxon>Bacteria</taxon>
        <taxon>Bacillati</taxon>
        <taxon>Actinomycetota</taxon>
        <taxon>Actinomycetes</taxon>
        <taxon>Micrococcales</taxon>
        <taxon>Microbacteriaceae</taxon>
        <taxon>Leifsonia</taxon>
    </lineage>
</organism>
<keyword evidence="4" id="KW-1185">Reference proteome</keyword>
<keyword evidence="1" id="KW-0238">DNA-binding</keyword>
<dbReference type="InterPro" id="IPR050807">
    <property type="entry name" value="TransReg_Diox_bact_type"/>
</dbReference>
<evidence type="ECO:0000256" key="1">
    <source>
        <dbReference type="ARBA" id="ARBA00023125"/>
    </source>
</evidence>
<reference evidence="3 4" key="1">
    <citation type="journal article" date="2004" name="Mol. Plant Microbe Interact.">
        <title>The genome sequence of the Gram-positive sugarcane pathogen Leifsonia xyli subsp. xyli.</title>
        <authorList>
            <person name="Monteiro-Vitorello C.B."/>
            <person name="Camargo L.E.A."/>
            <person name="Van Sluys M.A."/>
            <person name="Kitajima J.P."/>
            <person name="Truffi D."/>
            <person name="do Amaral A.M."/>
            <person name="Harakava R."/>
            <person name="de Oliveira J.C.F."/>
            <person name="Wood D."/>
            <person name="de Oliveira M.C."/>
            <person name="Miyaki C.Y."/>
            <person name="Takita M.A."/>
            <person name="da Silva A.C.R."/>
            <person name="Furlan L.R."/>
            <person name="Carraro D.M."/>
            <person name="Camarotte G."/>
            <person name="Almeida N.F. Jr."/>
            <person name="Carrer H."/>
            <person name="Coutinho L.L."/>
            <person name="El-Dorry H.A."/>
            <person name="Ferro M.I.T."/>
            <person name="Gagliardi P.R."/>
            <person name="Giglioti E."/>
            <person name="Goldman M.H.S."/>
            <person name="Goldman G.H."/>
            <person name="Kimura E.T."/>
            <person name="Ferro E.S."/>
            <person name="Kuramae E.E."/>
            <person name="Lemos E.G.M."/>
            <person name="Lemos M.V.F."/>
            <person name="Mauro S.M.Z."/>
            <person name="Machado M.A."/>
            <person name="Marino C.L."/>
            <person name="Menck C.F."/>
            <person name="Nunes L.R."/>
            <person name="Oliveira R.C."/>
            <person name="Pereira G.G."/>
            <person name="Siqueira W."/>
            <person name="de Souza A.A."/>
            <person name="Tsai S.M."/>
            <person name="Zanca A.S."/>
            <person name="Simpson A.J.G."/>
            <person name="Brumbley S.M."/>
            <person name="Setubal J.C."/>
        </authorList>
    </citation>
    <scope>NUCLEOTIDE SEQUENCE [LARGE SCALE GENOMIC DNA]</scope>
    <source>
        <strain evidence="3 4">CTCB07</strain>
    </source>
</reference>
<dbReference type="HOGENOM" id="CLU_085376_1_2_11"/>
<protein>
    <submittedName>
        <fullName evidence="3">Transcriptional regulator</fullName>
    </submittedName>
</protein>
<dbReference type="SUPFAM" id="SSF47413">
    <property type="entry name" value="lambda repressor-like DNA-binding domains"/>
    <property type="match status" value="1"/>
</dbReference>
<dbReference type="InterPro" id="IPR001387">
    <property type="entry name" value="Cro/C1-type_HTH"/>
</dbReference>
<dbReference type="eggNOG" id="COG1396">
    <property type="taxonomic scope" value="Bacteria"/>
</dbReference>
<dbReference type="PROSITE" id="PS50943">
    <property type="entry name" value="HTH_CROC1"/>
    <property type="match status" value="1"/>
</dbReference>
<name>Q6AFF2_LEIXX</name>
<dbReference type="EMBL" id="AE016822">
    <property type="protein sequence ID" value="AAT88893.1"/>
    <property type="molecule type" value="Genomic_DNA"/>
</dbReference>
<dbReference type="KEGG" id="lxx:Lxx10290"/>
<proteinExistence type="predicted"/>
<dbReference type="GO" id="GO:0003677">
    <property type="term" value="F:DNA binding"/>
    <property type="evidence" value="ECO:0007669"/>
    <property type="project" value="UniProtKB-KW"/>
</dbReference>
<dbReference type="PANTHER" id="PTHR46797:SF1">
    <property type="entry name" value="METHYLPHOSPHONATE SYNTHASE"/>
    <property type="match status" value="1"/>
</dbReference>
<dbReference type="STRING" id="281090.Lxx10290"/>
<dbReference type="InterPro" id="IPR010982">
    <property type="entry name" value="Lambda_DNA-bd_dom_sf"/>
</dbReference>
<dbReference type="Pfam" id="PF01381">
    <property type="entry name" value="HTH_3"/>
    <property type="match status" value="1"/>
</dbReference>
<dbReference type="Proteomes" id="UP000001306">
    <property type="component" value="Chromosome"/>
</dbReference>
<dbReference type="Pfam" id="PF07883">
    <property type="entry name" value="Cupin_2"/>
    <property type="match status" value="1"/>
</dbReference>
<dbReference type="Gene3D" id="2.60.120.10">
    <property type="entry name" value="Jelly Rolls"/>
    <property type="match status" value="1"/>
</dbReference>
<dbReference type="GO" id="GO:0005829">
    <property type="term" value="C:cytosol"/>
    <property type="evidence" value="ECO:0007669"/>
    <property type="project" value="TreeGrafter"/>
</dbReference>
<feature type="domain" description="HTH cro/C1-type" evidence="2">
    <location>
        <begin position="12"/>
        <end position="66"/>
    </location>
</feature>
<dbReference type="Gene3D" id="1.10.260.40">
    <property type="entry name" value="lambda repressor-like DNA-binding domains"/>
    <property type="match status" value="1"/>
</dbReference>
<dbReference type="InterPro" id="IPR013096">
    <property type="entry name" value="Cupin_2"/>
</dbReference>
<gene>
    <name evidence="3" type="ordered locus">Lxx10290</name>
</gene>
<dbReference type="AlphaFoldDB" id="Q6AFF2"/>
<dbReference type="InterPro" id="IPR014710">
    <property type="entry name" value="RmlC-like_jellyroll"/>
</dbReference>
<evidence type="ECO:0000313" key="3">
    <source>
        <dbReference type="EMBL" id="AAT88893.1"/>
    </source>
</evidence>
<dbReference type="eggNOG" id="COG1917">
    <property type="taxonomic scope" value="Bacteria"/>
</dbReference>
<dbReference type="SMART" id="SM00530">
    <property type="entry name" value="HTH_XRE"/>
    <property type="match status" value="1"/>
</dbReference>
<sequence>MTYSCRVIGERLHQLRVERGRSVRALARETGVSATLLSQIERGLSDPSLRTLRALAGVFGTSVSTLFDDLVPVVAQVSVPGNRSRITSPVGKVQYERLAASNGQLEVLLGVLQPGEVSSDEAWSHQAIECVFVLSGTLTAEVGGEAIPVRAREAITIDSTLPHRYLNRDAERVEYTVSVSPPTP</sequence>
<dbReference type="SUPFAM" id="SSF51182">
    <property type="entry name" value="RmlC-like cupins"/>
    <property type="match status" value="1"/>
</dbReference>
<dbReference type="InterPro" id="IPR011051">
    <property type="entry name" value="RmlC_Cupin_sf"/>
</dbReference>
<evidence type="ECO:0000259" key="2">
    <source>
        <dbReference type="PROSITE" id="PS50943"/>
    </source>
</evidence>
<dbReference type="CDD" id="cd02209">
    <property type="entry name" value="cupin_XRE_C"/>
    <property type="match status" value="1"/>
</dbReference>
<dbReference type="PANTHER" id="PTHR46797">
    <property type="entry name" value="HTH-TYPE TRANSCRIPTIONAL REGULATOR"/>
    <property type="match status" value="1"/>
</dbReference>
<dbReference type="CDD" id="cd00093">
    <property type="entry name" value="HTH_XRE"/>
    <property type="match status" value="1"/>
</dbReference>